<proteinExistence type="predicted"/>
<dbReference type="Pfam" id="PF14491">
    <property type="entry name" value="DUF4435"/>
    <property type="match status" value="1"/>
</dbReference>
<reference evidence="2 3" key="1">
    <citation type="journal article" date="2020" name="Microbiol. Resour. Announc.">
        <title>Complete genome sequences of four natural Pseudomonas isolates that catabolize a wide range of aromatic compounds relevant to lignin valorization.</title>
        <authorList>
            <person name="Hatmaker E.A."/>
            <person name="Presley G."/>
            <person name="Cannon O."/>
            <person name="Guss A.M."/>
            <person name="Elkins J.G."/>
        </authorList>
    </citation>
    <scope>NUCLEOTIDE SEQUENCE [LARGE SCALE GENOMIC DNA]</scope>
    <source>
        <strain evidence="2 3">B10D7D</strain>
    </source>
</reference>
<evidence type="ECO:0000313" key="2">
    <source>
        <dbReference type="EMBL" id="QNH00394.1"/>
    </source>
</evidence>
<evidence type="ECO:0000259" key="1">
    <source>
        <dbReference type="Pfam" id="PF14491"/>
    </source>
</evidence>
<feature type="domain" description="DUF4435" evidence="1">
    <location>
        <begin position="21"/>
        <end position="253"/>
    </location>
</feature>
<protein>
    <submittedName>
        <fullName evidence="2">DUF4435 domain-containing protein</fullName>
    </submittedName>
</protein>
<dbReference type="InterPro" id="IPR029492">
    <property type="entry name" value="DUF4435"/>
</dbReference>
<name>A0ABX6SHS2_9PSED</name>
<gene>
    <name evidence="2" type="ORF">HNQ25_19180</name>
</gene>
<keyword evidence="3" id="KW-1185">Reference proteome</keyword>
<accession>A0ABX6SHS2</accession>
<sequence>MLKWPARAVGAVVKLFEPLQDIDVYVEDVEDEVFYTSLLKNAAQDRLRISRVFALGNRLKVIRAAQEYSPSGRRSLFIIDGDLEWVKDIGGPRLPWLYRLNAYCIENLILRERAAFLILSEELVIDESKATEALNFRHWTNSIEPHLVELFAAYATVHTFKPSYKTVSNGVGILCTKSGTTTKLDLRKVANAKAAALAEAEKIVSPETVRQYYERILFRAKNLEHPSLVVSGKDFLLPLFEFHIQSKGCRIKKKSLRLKLAKNCNPQRLVELKNAMLVNAS</sequence>
<evidence type="ECO:0000313" key="3">
    <source>
        <dbReference type="Proteomes" id="UP000515254"/>
    </source>
</evidence>
<dbReference type="RefSeq" id="WP_179545660.1">
    <property type="nucleotide sequence ID" value="NZ_CP060009.1"/>
</dbReference>
<dbReference type="EMBL" id="CP060009">
    <property type="protein sequence ID" value="QNH00394.1"/>
    <property type="molecule type" value="Genomic_DNA"/>
</dbReference>
<dbReference type="Proteomes" id="UP000515254">
    <property type="component" value="Chromosome"/>
</dbReference>
<organism evidence="2 3">
    <name type="scientific">Pseudomonas sediminis</name>
    <dbReference type="NCBI Taxonomy" id="1691904"/>
    <lineage>
        <taxon>Bacteria</taxon>
        <taxon>Pseudomonadati</taxon>
        <taxon>Pseudomonadota</taxon>
        <taxon>Gammaproteobacteria</taxon>
        <taxon>Pseudomonadales</taxon>
        <taxon>Pseudomonadaceae</taxon>
        <taxon>Pseudomonas</taxon>
    </lineage>
</organism>